<dbReference type="GO" id="GO:0016491">
    <property type="term" value="F:oxidoreductase activity"/>
    <property type="evidence" value="ECO:0007669"/>
    <property type="project" value="InterPro"/>
</dbReference>
<organism evidence="1 2">
    <name type="scientific">Microbacterium testaceum (strain StLB037)</name>
    <dbReference type="NCBI Taxonomy" id="979556"/>
    <lineage>
        <taxon>Bacteria</taxon>
        <taxon>Bacillati</taxon>
        <taxon>Actinomycetota</taxon>
        <taxon>Actinomycetes</taxon>
        <taxon>Micrococcales</taxon>
        <taxon>Microbacteriaceae</taxon>
        <taxon>Microbacterium</taxon>
    </lineage>
</organism>
<dbReference type="Gene3D" id="3.20.20.70">
    <property type="entry name" value="Aldolase class I"/>
    <property type="match status" value="1"/>
</dbReference>
<dbReference type="KEGG" id="mts:MTES_0231"/>
<reference evidence="1 2" key="1">
    <citation type="journal article" date="2011" name="J. Bacteriol.">
        <title>Genome sequence of Microbacterium testaceum StLB037, an N-acylhomoserine lactone-degrading bacterium isolated from potato leaves.</title>
        <authorList>
            <person name="Morohoshi T."/>
            <person name="Wang W.-Z."/>
            <person name="Someya N."/>
            <person name="Ikeda T."/>
        </authorList>
    </citation>
    <scope>NUCLEOTIDE SEQUENCE [LARGE SCALE GENOMIC DNA]</scope>
    <source>
        <strain evidence="1 2">StLB037</strain>
    </source>
</reference>
<dbReference type="HOGENOM" id="CLU_009273_10_2_11"/>
<dbReference type="PANTHER" id="PTHR43273">
    <property type="entry name" value="ANAEROBIC SULFATASE-MATURATING ENZYME HOMOLOG ASLB-RELATED"/>
    <property type="match status" value="1"/>
</dbReference>
<reference key="2">
    <citation type="submission" date="2011-02" db="EMBL/GenBank/DDBJ databases">
        <title>Genome sequence of Microbacterium testaceum StLB037.</title>
        <authorList>
            <person name="Morohoshi T."/>
            <person name="Wang W.Z."/>
            <person name="Someya N."/>
            <person name="Ikeda T."/>
        </authorList>
    </citation>
    <scope>NUCLEOTIDE SEQUENCE</scope>
    <source>
        <strain>StLB037</strain>
    </source>
</reference>
<dbReference type="EMBL" id="AP012052">
    <property type="protein sequence ID" value="BAJ73195.1"/>
    <property type="molecule type" value="Genomic_DNA"/>
</dbReference>
<dbReference type="OrthoDB" id="9782387at2"/>
<sequence>MYTGPDQSWRDLPVFMSVETARAVLQDIAQYADEVGLGSVSIVFHGGEPMLFPASAYRELLKLIDSELTSVGVTANLSIQTNATILRKETLSALLDAQVGFGVSADLSDASHDSHRVDKMGRGSMARVRLGISAIRDASANSEPQGGLFVIDPSVEPKAALERIESLGFPFVDVLLPDENWDSADEAELAATYGPWLLELFDLYVSTPRTFQIRWFQTVFKLALGGVWGSDSLGLRSAGTLIVETDGRYVLHDVLRTASYEVNSTNRVAGQREISEIAELPGMRAMMDKGSFLHSRCAGCDNLSLCGGGHIAHRYSTDHGLDNPSVYCSALMPLYERVRDLTRTGA</sequence>
<proteinExistence type="predicted"/>
<protein>
    <submittedName>
        <fullName evidence="1">Arylsulfatase regulator</fullName>
    </submittedName>
</protein>
<dbReference type="PANTHER" id="PTHR43273:SF8">
    <property type="entry name" value="RADICAL SAM DOMAIN PROTEIN"/>
    <property type="match status" value="1"/>
</dbReference>
<gene>
    <name evidence="1" type="ordered locus">MTES_0231</name>
</gene>
<dbReference type="AlphaFoldDB" id="E8N8Y6"/>
<dbReference type="InterPro" id="IPR023867">
    <property type="entry name" value="Sulphatase_maturase_rSAM"/>
</dbReference>
<dbReference type="InterPro" id="IPR058240">
    <property type="entry name" value="rSAM_sf"/>
</dbReference>
<accession>E8N8Y6</accession>
<dbReference type="Proteomes" id="UP000008975">
    <property type="component" value="Chromosome"/>
</dbReference>
<evidence type="ECO:0000313" key="1">
    <source>
        <dbReference type="EMBL" id="BAJ73195.1"/>
    </source>
</evidence>
<dbReference type="eggNOG" id="COG0641">
    <property type="taxonomic scope" value="Bacteria"/>
</dbReference>
<evidence type="ECO:0000313" key="2">
    <source>
        <dbReference type="Proteomes" id="UP000008975"/>
    </source>
</evidence>
<name>E8N8Y6_MICTS</name>
<dbReference type="InterPro" id="IPR013785">
    <property type="entry name" value="Aldolase_TIM"/>
</dbReference>
<dbReference type="SUPFAM" id="SSF102114">
    <property type="entry name" value="Radical SAM enzymes"/>
    <property type="match status" value="1"/>
</dbReference>
<dbReference type="STRING" id="979556.MTES_0231"/>